<evidence type="ECO:0000313" key="3">
    <source>
        <dbReference type="Proteomes" id="UP001479606"/>
    </source>
</evidence>
<dbReference type="Pfam" id="PF07077">
    <property type="entry name" value="DUF1345"/>
    <property type="match status" value="1"/>
</dbReference>
<keyword evidence="1" id="KW-0812">Transmembrane</keyword>
<dbReference type="Proteomes" id="UP001479606">
    <property type="component" value="Unassembled WGS sequence"/>
</dbReference>
<reference evidence="2 3" key="1">
    <citation type="journal article" date="2018" name="Arch. Microbiol.">
        <title>Hymenobacter segetis sp. nov., isolated from soil.</title>
        <authorList>
            <person name="Ten L.N."/>
            <person name="Lim S.J."/>
            <person name="Kim B.O."/>
            <person name="Kang I.K."/>
            <person name="Jung H.Y."/>
        </authorList>
    </citation>
    <scope>NUCLEOTIDE SEQUENCE [LARGE SCALE GENOMIC DNA]</scope>
    <source>
        <strain evidence="2 3">S7-3-11</strain>
    </source>
</reference>
<keyword evidence="3" id="KW-1185">Reference proteome</keyword>
<feature type="transmembrane region" description="Helical" evidence="1">
    <location>
        <begin position="20"/>
        <end position="38"/>
    </location>
</feature>
<feature type="transmembrane region" description="Helical" evidence="1">
    <location>
        <begin position="208"/>
        <end position="231"/>
    </location>
</feature>
<dbReference type="EMBL" id="JBCEVZ010000021">
    <property type="protein sequence ID" value="MEL5994668.1"/>
    <property type="molecule type" value="Genomic_DNA"/>
</dbReference>
<keyword evidence="1" id="KW-1133">Transmembrane helix</keyword>
<gene>
    <name evidence="2" type="ORF">AAFH49_10655</name>
</gene>
<sequence>MASTAVMMRSALRHSRRGLIARLLQLLLALGVAVVFYLSSPADFKFITRFLVAWDGFVLSILTISWITILQTHFADMRSIVKSLHPSRTWALLLVVVFLCCTVCIVAVLLLLHDIRQLPIEERIEHILVSAVAIVGTWCLMHTLFALHYAHTYFSLLPDIKENAWHTGLVFAGAPPASYWDFVYFAFVVGMTTQTSDVTVTTLRMRRLVLFHSMLSFAFNTTILALSINIISGLL</sequence>
<evidence type="ECO:0000313" key="2">
    <source>
        <dbReference type="EMBL" id="MEL5994668.1"/>
    </source>
</evidence>
<feature type="transmembrane region" description="Helical" evidence="1">
    <location>
        <begin position="90"/>
        <end position="112"/>
    </location>
</feature>
<feature type="transmembrane region" description="Helical" evidence="1">
    <location>
        <begin position="50"/>
        <end position="70"/>
    </location>
</feature>
<feature type="transmembrane region" description="Helical" evidence="1">
    <location>
        <begin position="165"/>
        <end position="187"/>
    </location>
</feature>
<feature type="transmembrane region" description="Helical" evidence="1">
    <location>
        <begin position="124"/>
        <end position="145"/>
    </location>
</feature>
<dbReference type="RefSeq" id="WP_342297967.1">
    <property type="nucleotide sequence ID" value="NZ_JBCEVZ010000021.1"/>
</dbReference>
<protein>
    <submittedName>
        <fullName evidence="2">DUF1345 domain-containing protein</fullName>
    </submittedName>
</protein>
<organism evidence="2 3">
    <name type="scientific">Hymenobacter segetis</name>
    <dbReference type="NCBI Taxonomy" id="2025509"/>
    <lineage>
        <taxon>Bacteria</taxon>
        <taxon>Pseudomonadati</taxon>
        <taxon>Bacteroidota</taxon>
        <taxon>Cytophagia</taxon>
        <taxon>Cytophagales</taxon>
        <taxon>Hymenobacteraceae</taxon>
        <taxon>Hymenobacter</taxon>
    </lineage>
</organism>
<comment type="caution">
    <text evidence="2">The sequence shown here is derived from an EMBL/GenBank/DDBJ whole genome shotgun (WGS) entry which is preliminary data.</text>
</comment>
<accession>A0ABU9LYD9</accession>
<dbReference type="InterPro" id="IPR009781">
    <property type="entry name" value="DUF1345"/>
</dbReference>
<keyword evidence="1" id="KW-0472">Membrane</keyword>
<evidence type="ECO:0000256" key="1">
    <source>
        <dbReference type="SAM" id="Phobius"/>
    </source>
</evidence>
<name>A0ABU9LYD9_9BACT</name>
<proteinExistence type="predicted"/>